<accession>A0ABW5N6B6</accession>
<dbReference type="PROSITE" id="PS51257">
    <property type="entry name" value="PROKAR_LIPOPROTEIN"/>
    <property type="match status" value="1"/>
</dbReference>
<reference evidence="3" key="1">
    <citation type="journal article" date="2019" name="Int. J. Syst. Evol. Microbiol.">
        <title>The Global Catalogue of Microorganisms (GCM) 10K type strain sequencing project: providing services to taxonomists for standard genome sequencing and annotation.</title>
        <authorList>
            <consortium name="The Broad Institute Genomics Platform"/>
            <consortium name="The Broad Institute Genome Sequencing Center for Infectious Disease"/>
            <person name="Wu L."/>
            <person name="Ma J."/>
        </authorList>
    </citation>
    <scope>NUCLEOTIDE SEQUENCE [LARGE SCALE GENOMIC DNA]</scope>
    <source>
        <strain evidence="3">KCTC 42423</strain>
    </source>
</reference>
<feature type="signal peptide" evidence="1">
    <location>
        <begin position="1"/>
        <end position="24"/>
    </location>
</feature>
<evidence type="ECO:0008006" key="4">
    <source>
        <dbReference type="Google" id="ProtNLM"/>
    </source>
</evidence>
<feature type="chain" id="PRO_5045458735" description="DUF5074 domain-containing protein" evidence="1">
    <location>
        <begin position="25"/>
        <end position="432"/>
    </location>
</feature>
<evidence type="ECO:0000313" key="3">
    <source>
        <dbReference type="Proteomes" id="UP001597459"/>
    </source>
</evidence>
<evidence type="ECO:0000256" key="1">
    <source>
        <dbReference type="SAM" id="SignalP"/>
    </source>
</evidence>
<name>A0ABW5N6B6_9FLAO</name>
<organism evidence="2 3">
    <name type="scientific">Aquimarina hainanensis</name>
    <dbReference type="NCBI Taxonomy" id="1578017"/>
    <lineage>
        <taxon>Bacteria</taxon>
        <taxon>Pseudomonadati</taxon>
        <taxon>Bacteroidota</taxon>
        <taxon>Flavobacteriia</taxon>
        <taxon>Flavobacteriales</taxon>
        <taxon>Flavobacteriaceae</taxon>
        <taxon>Aquimarina</taxon>
    </lineage>
</organism>
<keyword evidence="3" id="KW-1185">Reference proteome</keyword>
<comment type="caution">
    <text evidence="2">The sequence shown here is derived from an EMBL/GenBank/DDBJ whole genome shotgun (WGS) entry which is preliminary data.</text>
</comment>
<dbReference type="EMBL" id="JBHULX010000004">
    <property type="protein sequence ID" value="MFD2590577.1"/>
    <property type="molecule type" value="Genomic_DNA"/>
</dbReference>
<protein>
    <recommendedName>
        <fullName evidence="4">DUF5074 domain-containing protein</fullName>
    </recommendedName>
</protein>
<evidence type="ECO:0000313" key="2">
    <source>
        <dbReference type="EMBL" id="MFD2590577.1"/>
    </source>
</evidence>
<dbReference type="Proteomes" id="UP001597459">
    <property type="component" value="Unassembled WGS sequence"/>
</dbReference>
<proteinExistence type="predicted"/>
<dbReference type="RefSeq" id="WP_176028495.1">
    <property type="nucleotide sequence ID" value="NZ_JBHSJV010000001.1"/>
</dbReference>
<gene>
    <name evidence="2" type="ORF">ACFSTE_07005</name>
</gene>
<sequence length="432" mass="47207">MKTIIKNILLLALTGILISSCSSDDDSSSDTPVVKDDPYTLLTRVQTGSSVNYNFYLQSISDLDKELSFTNEKAVEAMAGGAAGVYLFDNKLYINEYATSKSITKWSKNDKGVYVSDGAISTKEIGFAGNPYFLDKNTAFVGGSSASKILIFNPSTMTKTGVIDFSNHSRLNELTDFPSAGGKVNIETVTEMVVRDNHLFVGVFLLNEMQAFTPASLSSDILVIDLNKVDVAGTDNSAAVVKWISDDRGVGVGSWNSGSGSSFMTVDEKGDIYLLAHNMWGGARASGVSSKPACVLRIKKGSLDFDKEYYFDVEAVSKGDGNSVVNMEYAGNGIFFATSNDNSAINPDDPYSFYLDPIAQWYQFNLYDKTAKQVNDTYTKGAWASKILFDQNKAYIPYQNKTESYFLEVDMTSMKSNKKFSTVGAPILFKSN</sequence>
<keyword evidence="1" id="KW-0732">Signal</keyword>